<dbReference type="GO" id="GO:0015031">
    <property type="term" value="P:protein transport"/>
    <property type="evidence" value="ECO:0007669"/>
    <property type="project" value="UniProtKB-KW"/>
</dbReference>
<evidence type="ECO:0000256" key="7">
    <source>
        <dbReference type="ARBA" id="ARBA00022737"/>
    </source>
</evidence>
<dbReference type="GO" id="GO:0005198">
    <property type="term" value="F:structural molecule activity"/>
    <property type="evidence" value="ECO:0007669"/>
    <property type="project" value="TreeGrafter"/>
</dbReference>
<evidence type="ECO:0000256" key="3">
    <source>
        <dbReference type="ARBA" id="ARBA00013507"/>
    </source>
</evidence>
<keyword evidence="8" id="KW-0256">Endoplasmic reticulum</keyword>
<evidence type="ECO:0000256" key="8">
    <source>
        <dbReference type="ARBA" id="ARBA00022824"/>
    </source>
</evidence>
<feature type="compositionally biased region" description="Polar residues" evidence="13">
    <location>
        <begin position="1044"/>
        <end position="1059"/>
    </location>
</feature>
<dbReference type="InParanoid" id="A0A163JW11"/>
<proteinExistence type="inferred from homology"/>
<name>A0A163JW11_ABSGL</name>
<dbReference type="SMART" id="SM00320">
    <property type="entry name" value="WD40"/>
    <property type="match status" value="3"/>
</dbReference>
<keyword evidence="7" id="KW-0677">Repeat</keyword>
<feature type="repeat" description="WD" evidence="12">
    <location>
        <begin position="1"/>
        <end position="33"/>
    </location>
</feature>
<comment type="subcellular location">
    <subcellularLocation>
        <location evidence="1">Endoplasmic reticulum</location>
    </subcellularLocation>
</comment>
<comment type="function">
    <text evidence="11">Component of the coat protein complex II (COPII) which promotes the formation of transport vesicles from the endoplasmic reticulum (ER). The coat has two main functions, the physical deformation of the endoplasmic reticulum membrane into vesicles and the selection of cargo molecules.</text>
</comment>
<feature type="repeat" description="WD" evidence="12">
    <location>
        <begin position="130"/>
        <end position="163"/>
    </location>
</feature>
<dbReference type="Pfam" id="PF00400">
    <property type="entry name" value="WD40"/>
    <property type="match status" value="1"/>
</dbReference>
<evidence type="ECO:0000256" key="9">
    <source>
        <dbReference type="ARBA" id="ARBA00022892"/>
    </source>
</evidence>
<dbReference type="PROSITE" id="PS50082">
    <property type="entry name" value="WD_REPEATS_2"/>
    <property type="match status" value="2"/>
</dbReference>
<dbReference type="OrthoDB" id="542917at2759"/>
<evidence type="ECO:0000256" key="11">
    <source>
        <dbReference type="ARBA" id="ARBA00025471"/>
    </source>
</evidence>
<dbReference type="InterPro" id="IPR019775">
    <property type="entry name" value="WD40_repeat_CS"/>
</dbReference>
<dbReference type="Gene3D" id="1.20.940.10">
    <property type="entry name" value="Functional domain of the splicing factor Prp18"/>
    <property type="match status" value="1"/>
</dbReference>
<keyword evidence="5" id="KW-0813">Transport</keyword>
<keyword evidence="10" id="KW-0653">Protein transport</keyword>
<dbReference type="GO" id="GO:0030127">
    <property type="term" value="C:COPII vesicle coat"/>
    <property type="evidence" value="ECO:0007669"/>
    <property type="project" value="TreeGrafter"/>
</dbReference>
<protein>
    <recommendedName>
        <fullName evidence="4">Protein transport protein SEC31</fullName>
    </recommendedName>
    <alternativeName>
        <fullName evidence="3">Protein transport protein sec31</fullName>
    </alternativeName>
</protein>
<dbReference type="GO" id="GO:0070971">
    <property type="term" value="C:endoplasmic reticulum exit site"/>
    <property type="evidence" value="ECO:0007669"/>
    <property type="project" value="TreeGrafter"/>
</dbReference>
<dbReference type="STRING" id="4829.A0A163JW11"/>
<gene>
    <name evidence="14" type="primary">ABSGL_10942.1 scaffold 12033</name>
</gene>
<accession>A0A163JW11</accession>
<dbReference type="PANTHER" id="PTHR13923:SF11">
    <property type="entry name" value="SECRETORY 31, ISOFORM D"/>
    <property type="match status" value="1"/>
</dbReference>
<feature type="compositionally biased region" description="Polar residues" evidence="13">
    <location>
        <begin position="808"/>
        <end position="823"/>
    </location>
</feature>
<evidence type="ECO:0000313" key="14">
    <source>
        <dbReference type="EMBL" id="SAM05076.1"/>
    </source>
</evidence>
<feature type="region of interest" description="Disordered" evidence="13">
    <location>
        <begin position="938"/>
        <end position="1061"/>
    </location>
</feature>
<evidence type="ECO:0000256" key="6">
    <source>
        <dbReference type="ARBA" id="ARBA00022574"/>
    </source>
</evidence>
<keyword evidence="15" id="KW-1185">Reference proteome</keyword>
<feature type="region of interest" description="Disordered" evidence="13">
    <location>
        <begin position="808"/>
        <end position="829"/>
    </location>
</feature>
<dbReference type="EMBL" id="LT554417">
    <property type="protein sequence ID" value="SAM05076.1"/>
    <property type="molecule type" value="Genomic_DNA"/>
</dbReference>
<keyword evidence="9" id="KW-0931">ER-Golgi transport</keyword>
<evidence type="ECO:0000256" key="1">
    <source>
        <dbReference type="ARBA" id="ARBA00004240"/>
    </source>
</evidence>
<evidence type="ECO:0000256" key="2">
    <source>
        <dbReference type="ARBA" id="ARBA00009358"/>
    </source>
</evidence>
<evidence type="ECO:0000256" key="13">
    <source>
        <dbReference type="SAM" id="MobiDB-lite"/>
    </source>
</evidence>
<dbReference type="InterPro" id="IPR015943">
    <property type="entry name" value="WD40/YVTN_repeat-like_dom_sf"/>
</dbReference>
<evidence type="ECO:0000313" key="15">
    <source>
        <dbReference type="Proteomes" id="UP000078561"/>
    </source>
</evidence>
<reference evidence="14" key="1">
    <citation type="submission" date="2016-04" db="EMBL/GenBank/DDBJ databases">
        <authorList>
            <person name="Evans L.H."/>
            <person name="Alamgir A."/>
            <person name="Owens N."/>
            <person name="Weber N.D."/>
            <person name="Virtaneva K."/>
            <person name="Barbian K."/>
            <person name="Babar A."/>
            <person name="Rosenke K."/>
        </authorList>
    </citation>
    <scope>NUCLEOTIDE SEQUENCE [LARGE SCALE GENOMIC DNA]</scope>
    <source>
        <strain evidence="14">CBS 101.48</strain>
    </source>
</reference>
<dbReference type="PROSITE" id="PS00678">
    <property type="entry name" value="WD_REPEATS_1"/>
    <property type="match status" value="1"/>
</dbReference>
<dbReference type="InterPro" id="IPR036322">
    <property type="entry name" value="WD40_repeat_dom_sf"/>
</dbReference>
<feature type="region of interest" description="Disordered" evidence="13">
    <location>
        <begin position="1256"/>
        <end position="1281"/>
    </location>
</feature>
<dbReference type="Gene3D" id="2.130.10.10">
    <property type="entry name" value="YVTN repeat-like/Quinoprotein amine dehydrogenase"/>
    <property type="match status" value="1"/>
</dbReference>
<sequence>MDFNLHQPNLLVTAGSDNEVFIWDLANNPEIPYTPGAHSSTNDEQQQLTKVAWNCQVPYILSTCFSNGQTVILDLRSKKKVMELVTKDNLSSVVWHPDIATQLVTASTDDTHPVVTSWDLRRAHTPEKTMRAHSKGVLDLSWCRQDSELLVSSGKDGRILSWNPRTALHSEIAKTDSSSVQIDFCPRNPNWLASASLSGEINVWSIQHDYRSVYMDAYGSNAISREEQYPIKQPPKWLRRPAGATFGFGGKLVIFSHQRPDSQTQHQHTNTPKVKMTTLNDKDIIQRVSSLQYAKIDHQMLLKFVDQKCQQANVDDPWPILKILFAENAREQLVAYLGLDKQALLLQNEVVPPSELQSSPPSPSPLFNTTSTAIDQRTATLSGIFKEDGGSPATAAAAATGNDFFASTNPSPHSTTEHQVPINLARDRLITQAVATGDFETAVALCLEDKSRMADALLFAISGGPDLFSRTRRRYLEHQTQVPSMQLLDHLVRQDLMSFVQNSHVDDWKLVLAVLCTFAPSDEFGGLCEALGIRLETAAASLPMQGDASLHLDNSALPHPDQLSQRAAACYLASGKLERLLPIWVKDLQEIDKVSGAYLDGLQDFMEKVTVFLSVIEFEDISLMDSDKRGTVSMAAATKDYQCMDLLYGRYCEYAAFLASNGQLDTALKYIGLVPEIYYSHPGNNEMALIRDRICGATINHGGMLLHKERNNCPFGTQHVILDSTSLQQHDNTIHLKKKNDHTGHSQHRLSHQPSLSMLPLPPHQLFYGMNQQRLNDSTSDTLFMTARDIPFFEPTDNNNRTAQQQENHFFDSITSKTESPTTLYDDKPIDEYAGTQRATTHDGYPDMHSLSVTSPMTLQSSETENIDYFDKGSQQPPRFHQHKSLTQPQIQQQQHYHMDAPATPPVPVTRHQGHEIHRIQQTRHYNQQDHRIQQDLPSFSPEQQHSPPQPSHQQGSPKTLFPQQHRQEDPKSTSPTAMHTSPGEARNYLSNTNHRADKLSPYNHRTSPRDQLYRSPPGNAQEKRRPSKEVYSNIKPEHEPIYQSLSQATPQGRNQMESGQKKYWEDTDKRLGYLFQQLNNHDLSDSVARSLLELAQAFNEGYYDQALNIQMNLVTTNNRLPLLTTTPLDQVTEEDEQDTLDRRFRSSPLGTSHSAISLASLAREAYNGPRPLSFQQQPSPLLTDQHTDSPTDINTPPITHTSFSAWHSDQDDTAKPVKGRRNSFSSFLSQKYAKTKLQQDQERILPILNKTQRLACGSGDNAPTTTKEFQKGHRPRSFSE</sequence>
<feature type="compositionally biased region" description="Low complexity" evidence="13">
    <location>
        <begin position="938"/>
        <end position="958"/>
    </location>
</feature>
<dbReference type="Gene3D" id="1.25.40.1030">
    <property type="match status" value="1"/>
</dbReference>
<dbReference type="SUPFAM" id="SSF50978">
    <property type="entry name" value="WD40 repeat-like"/>
    <property type="match status" value="1"/>
</dbReference>
<keyword evidence="6 12" id="KW-0853">WD repeat</keyword>
<dbReference type="Proteomes" id="UP000078561">
    <property type="component" value="Unassembled WGS sequence"/>
</dbReference>
<dbReference type="GO" id="GO:0007029">
    <property type="term" value="P:endoplasmic reticulum organization"/>
    <property type="evidence" value="ECO:0007669"/>
    <property type="project" value="TreeGrafter"/>
</dbReference>
<dbReference type="InterPro" id="IPR001680">
    <property type="entry name" value="WD40_rpt"/>
</dbReference>
<dbReference type="GO" id="GO:0090110">
    <property type="term" value="P:COPII-coated vesicle cargo loading"/>
    <property type="evidence" value="ECO:0007669"/>
    <property type="project" value="TreeGrafter"/>
</dbReference>
<evidence type="ECO:0000256" key="5">
    <source>
        <dbReference type="ARBA" id="ARBA00022448"/>
    </source>
</evidence>
<dbReference type="PANTHER" id="PTHR13923">
    <property type="entry name" value="SEC31-RELATED PROTEIN"/>
    <property type="match status" value="1"/>
</dbReference>
<dbReference type="InterPro" id="IPR040251">
    <property type="entry name" value="SEC31-like"/>
</dbReference>
<evidence type="ECO:0000256" key="10">
    <source>
        <dbReference type="ARBA" id="ARBA00022927"/>
    </source>
</evidence>
<comment type="similarity">
    <text evidence="2">Belongs to the WD repeat SEC31 family.</text>
</comment>
<evidence type="ECO:0000256" key="12">
    <source>
        <dbReference type="PROSITE-ProRule" id="PRU00221"/>
    </source>
</evidence>
<organism evidence="14">
    <name type="scientific">Absidia glauca</name>
    <name type="common">Pin mould</name>
    <dbReference type="NCBI Taxonomy" id="4829"/>
    <lineage>
        <taxon>Eukaryota</taxon>
        <taxon>Fungi</taxon>
        <taxon>Fungi incertae sedis</taxon>
        <taxon>Mucoromycota</taxon>
        <taxon>Mucoromycotina</taxon>
        <taxon>Mucoromycetes</taxon>
        <taxon>Mucorales</taxon>
        <taxon>Cunninghamellaceae</taxon>
        <taxon>Absidia</taxon>
    </lineage>
</organism>
<evidence type="ECO:0000256" key="4">
    <source>
        <dbReference type="ARBA" id="ARBA00021236"/>
    </source>
</evidence>
<feature type="region of interest" description="Disordered" evidence="13">
    <location>
        <begin position="869"/>
        <end position="910"/>
    </location>
</feature>